<keyword evidence="3 6" id="KW-0812">Transmembrane</keyword>
<sequence>MIAFVHGFCLALGLILPLGVQNLFVFQQGIVQRKLLYAIPVVVTAAISDTILIILSVSGVFMVFIHFRVLKDCLLVCGILFLLYMGYINWRNCGDLAGVNVKAFSPKQQIVFAMSVSFLNPYAFLDIIGVIGTSSLQYENEEKILFTFACILVSWIWFFLLAFAGRCLGAADNLGNKIKIINKISSLFIWGTALMLIYNLILNSKFL</sequence>
<dbReference type="Pfam" id="PF01810">
    <property type="entry name" value="LysE"/>
    <property type="match status" value="1"/>
</dbReference>
<evidence type="ECO:0000256" key="5">
    <source>
        <dbReference type="ARBA" id="ARBA00023136"/>
    </source>
</evidence>
<keyword evidence="4 6" id="KW-1133">Transmembrane helix</keyword>
<dbReference type="EMBL" id="CP120678">
    <property type="protein sequence ID" value="WIW69982.1"/>
    <property type="molecule type" value="Genomic_DNA"/>
</dbReference>
<evidence type="ECO:0000256" key="3">
    <source>
        <dbReference type="ARBA" id="ARBA00022692"/>
    </source>
</evidence>
<feature type="transmembrane region" description="Helical" evidence="6">
    <location>
        <begin position="144"/>
        <end position="164"/>
    </location>
</feature>
<evidence type="ECO:0000256" key="1">
    <source>
        <dbReference type="ARBA" id="ARBA00004651"/>
    </source>
</evidence>
<dbReference type="InterPro" id="IPR001123">
    <property type="entry name" value="LeuE-type"/>
</dbReference>
<organism evidence="7 8">
    <name type="scientific">Selenobaculum gibii</name>
    <dbReference type="NCBI Taxonomy" id="3054208"/>
    <lineage>
        <taxon>Bacteria</taxon>
        <taxon>Bacillati</taxon>
        <taxon>Bacillota</taxon>
        <taxon>Negativicutes</taxon>
        <taxon>Selenomonadales</taxon>
        <taxon>Selenomonadaceae</taxon>
        <taxon>Selenobaculum</taxon>
    </lineage>
</organism>
<dbReference type="PANTHER" id="PTHR30086">
    <property type="entry name" value="ARGININE EXPORTER PROTEIN ARGO"/>
    <property type="match status" value="1"/>
</dbReference>
<evidence type="ECO:0000313" key="8">
    <source>
        <dbReference type="Proteomes" id="UP001243623"/>
    </source>
</evidence>
<gene>
    <name evidence="7" type="ORF">P3F81_08680</name>
</gene>
<dbReference type="PANTHER" id="PTHR30086:SF20">
    <property type="entry name" value="ARGININE EXPORTER PROTEIN ARGO-RELATED"/>
    <property type="match status" value="1"/>
</dbReference>
<feature type="transmembrane region" description="Helical" evidence="6">
    <location>
        <begin position="184"/>
        <end position="202"/>
    </location>
</feature>
<dbReference type="Proteomes" id="UP001243623">
    <property type="component" value="Chromosome"/>
</dbReference>
<evidence type="ECO:0000256" key="2">
    <source>
        <dbReference type="ARBA" id="ARBA00022475"/>
    </source>
</evidence>
<keyword evidence="5 6" id="KW-0472">Membrane</keyword>
<comment type="subcellular location">
    <subcellularLocation>
        <location evidence="1">Cell membrane</location>
        <topology evidence="1">Multi-pass membrane protein</topology>
    </subcellularLocation>
</comment>
<dbReference type="GO" id="GO:0015171">
    <property type="term" value="F:amino acid transmembrane transporter activity"/>
    <property type="evidence" value="ECO:0007669"/>
    <property type="project" value="TreeGrafter"/>
</dbReference>
<feature type="transmembrane region" description="Helical" evidence="6">
    <location>
        <begin position="37"/>
        <end position="65"/>
    </location>
</feature>
<proteinExistence type="predicted"/>
<feature type="transmembrane region" description="Helical" evidence="6">
    <location>
        <begin position="110"/>
        <end position="132"/>
    </location>
</feature>
<dbReference type="GO" id="GO:0005886">
    <property type="term" value="C:plasma membrane"/>
    <property type="evidence" value="ECO:0007669"/>
    <property type="project" value="UniProtKB-SubCell"/>
</dbReference>
<evidence type="ECO:0000256" key="4">
    <source>
        <dbReference type="ARBA" id="ARBA00022989"/>
    </source>
</evidence>
<dbReference type="AlphaFoldDB" id="A0A9Y2AHK1"/>
<keyword evidence="8" id="KW-1185">Reference proteome</keyword>
<dbReference type="RefSeq" id="WP_147670543.1">
    <property type="nucleotide sequence ID" value="NZ_CP120678.1"/>
</dbReference>
<name>A0A9Y2AHK1_9FIRM</name>
<evidence type="ECO:0000256" key="6">
    <source>
        <dbReference type="SAM" id="Phobius"/>
    </source>
</evidence>
<dbReference type="KEGG" id="sgbi:P3F81_08680"/>
<keyword evidence="2" id="KW-1003">Cell membrane</keyword>
<evidence type="ECO:0000313" key="7">
    <source>
        <dbReference type="EMBL" id="WIW69982.1"/>
    </source>
</evidence>
<feature type="transmembrane region" description="Helical" evidence="6">
    <location>
        <begin position="72"/>
        <end position="90"/>
    </location>
</feature>
<reference evidence="7" key="1">
    <citation type="submission" date="2023-03" db="EMBL/GenBank/DDBJ databases">
        <title>Selenobaculum gbiensis gen. nov. sp. nov., a new bacterium isolated from the gut microbiota of IBD patient.</title>
        <authorList>
            <person name="Yeo S."/>
            <person name="Park H."/>
            <person name="Huh C.S."/>
        </authorList>
    </citation>
    <scope>NUCLEOTIDE SEQUENCE</scope>
    <source>
        <strain evidence="7">ICN-92133</strain>
    </source>
</reference>
<accession>A0A9Y2AHK1</accession>
<protein>
    <submittedName>
        <fullName evidence="7">LysE family transporter</fullName>
    </submittedName>
</protein>